<name>A0ABN2MCR4_9MICO</name>
<dbReference type="Gene3D" id="1.10.1220.10">
    <property type="entry name" value="Met repressor-like"/>
    <property type="match status" value="1"/>
</dbReference>
<feature type="domain" description="Antitoxin FitA-like ribbon-helix-helix" evidence="1">
    <location>
        <begin position="3"/>
        <end position="40"/>
    </location>
</feature>
<comment type="caution">
    <text evidence="2">The sequence shown here is derived from an EMBL/GenBank/DDBJ whole genome shotgun (WGS) entry which is preliminary data.</text>
</comment>
<evidence type="ECO:0000259" key="1">
    <source>
        <dbReference type="Pfam" id="PF22513"/>
    </source>
</evidence>
<dbReference type="InterPro" id="IPR053853">
    <property type="entry name" value="FitA-like_RHH"/>
</dbReference>
<dbReference type="InterPro" id="IPR010985">
    <property type="entry name" value="Ribbon_hlx_hlx"/>
</dbReference>
<keyword evidence="3" id="KW-1185">Reference proteome</keyword>
<protein>
    <submittedName>
        <fullName evidence="2">Plasmid stabilization protein</fullName>
    </submittedName>
</protein>
<dbReference type="InterPro" id="IPR013321">
    <property type="entry name" value="Arc_rbn_hlx_hlx"/>
</dbReference>
<organism evidence="2 3">
    <name type="scientific">Agromyces neolithicus</name>
    <dbReference type="NCBI Taxonomy" id="269420"/>
    <lineage>
        <taxon>Bacteria</taxon>
        <taxon>Bacillati</taxon>
        <taxon>Actinomycetota</taxon>
        <taxon>Actinomycetes</taxon>
        <taxon>Micrococcales</taxon>
        <taxon>Microbacteriaceae</taxon>
        <taxon>Agromyces</taxon>
    </lineage>
</organism>
<dbReference type="Pfam" id="PF22513">
    <property type="entry name" value="FitA-like_RHH"/>
    <property type="match status" value="1"/>
</dbReference>
<dbReference type="EMBL" id="BAAANJ010000021">
    <property type="protein sequence ID" value="GAA1820234.1"/>
    <property type="molecule type" value="Genomic_DNA"/>
</dbReference>
<dbReference type="RefSeq" id="WP_344297688.1">
    <property type="nucleotide sequence ID" value="NZ_BAAANJ010000021.1"/>
</dbReference>
<dbReference type="SUPFAM" id="SSF47598">
    <property type="entry name" value="Ribbon-helix-helix"/>
    <property type="match status" value="1"/>
</dbReference>
<reference evidence="2 3" key="1">
    <citation type="journal article" date="2019" name="Int. J. Syst. Evol. Microbiol.">
        <title>The Global Catalogue of Microorganisms (GCM) 10K type strain sequencing project: providing services to taxonomists for standard genome sequencing and annotation.</title>
        <authorList>
            <consortium name="The Broad Institute Genomics Platform"/>
            <consortium name="The Broad Institute Genome Sequencing Center for Infectious Disease"/>
            <person name="Wu L."/>
            <person name="Ma J."/>
        </authorList>
    </citation>
    <scope>NUCLEOTIDE SEQUENCE [LARGE SCALE GENOMIC DNA]</scope>
    <source>
        <strain evidence="2 3">JCM 14322</strain>
    </source>
</reference>
<evidence type="ECO:0000313" key="3">
    <source>
        <dbReference type="Proteomes" id="UP001500002"/>
    </source>
</evidence>
<proteinExistence type="predicted"/>
<accession>A0ABN2MCR4</accession>
<dbReference type="Proteomes" id="UP001500002">
    <property type="component" value="Unassembled WGS sequence"/>
</dbReference>
<evidence type="ECO:0000313" key="2">
    <source>
        <dbReference type="EMBL" id="GAA1820234.1"/>
    </source>
</evidence>
<sequence length="74" mass="8350">MGTLTVRNLDDTVQQRLRERAAAHGQSMEAEARAILTTVVGRADFVRDWLDIAVEYRGIELPEPTRSAPRPFDL</sequence>
<gene>
    <name evidence="2" type="ORF">GCM10009749_33480</name>
</gene>